<organism evidence="2 3">
    <name type="scientific">Kitasatospora putterlickiae</name>
    <dbReference type="NCBI Taxonomy" id="221725"/>
    <lineage>
        <taxon>Bacteria</taxon>
        <taxon>Bacillati</taxon>
        <taxon>Actinomycetota</taxon>
        <taxon>Actinomycetes</taxon>
        <taxon>Kitasatosporales</taxon>
        <taxon>Streptomycetaceae</taxon>
        <taxon>Kitasatospora</taxon>
    </lineage>
</organism>
<comment type="caution">
    <text evidence="2">The sequence shown here is derived from an EMBL/GenBank/DDBJ whole genome shotgun (WGS) entry which is preliminary data.</text>
</comment>
<dbReference type="InterPro" id="IPR019277">
    <property type="entry name" value="DUF2304"/>
</dbReference>
<evidence type="ECO:0000256" key="1">
    <source>
        <dbReference type="SAM" id="Phobius"/>
    </source>
</evidence>
<evidence type="ECO:0000313" key="2">
    <source>
        <dbReference type="EMBL" id="GAA1400502.1"/>
    </source>
</evidence>
<gene>
    <name evidence="2" type="ORF">GCM10009639_41620</name>
</gene>
<evidence type="ECO:0000313" key="3">
    <source>
        <dbReference type="Proteomes" id="UP001499863"/>
    </source>
</evidence>
<keyword evidence="3" id="KW-1185">Reference proteome</keyword>
<keyword evidence="1" id="KW-0812">Transmembrane</keyword>
<name>A0ABN1Y9Z4_9ACTN</name>
<feature type="transmembrane region" description="Helical" evidence="1">
    <location>
        <begin position="70"/>
        <end position="88"/>
    </location>
</feature>
<keyword evidence="1" id="KW-0472">Membrane</keyword>
<reference evidence="2 3" key="1">
    <citation type="journal article" date="2019" name="Int. J. Syst. Evol. Microbiol.">
        <title>The Global Catalogue of Microorganisms (GCM) 10K type strain sequencing project: providing services to taxonomists for standard genome sequencing and annotation.</title>
        <authorList>
            <consortium name="The Broad Institute Genomics Platform"/>
            <consortium name="The Broad Institute Genome Sequencing Center for Infectious Disease"/>
            <person name="Wu L."/>
            <person name="Ma J."/>
        </authorList>
    </citation>
    <scope>NUCLEOTIDE SEQUENCE [LARGE SCALE GENOMIC DNA]</scope>
    <source>
        <strain evidence="2 3">JCM 12393</strain>
    </source>
</reference>
<sequence length="132" mass="15121">MNYFWIQLLLILGSVILAFMFIRRWDAANTRAWKRIAFSTFVVVNIYAVLRPSDVTWIAHKLGVGRGTDLVLYGMVLAMGFLTLNTFLRFRSLEKKLTDLARTVAINEGARLNEERFDLDLPVSVPVDRNKG</sequence>
<feature type="transmembrane region" description="Helical" evidence="1">
    <location>
        <begin position="32"/>
        <end position="50"/>
    </location>
</feature>
<accession>A0ABN1Y9Z4</accession>
<dbReference type="EMBL" id="BAAAKJ010000225">
    <property type="protein sequence ID" value="GAA1400502.1"/>
    <property type="molecule type" value="Genomic_DNA"/>
</dbReference>
<protein>
    <submittedName>
        <fullName evidence="2">DUF2304 domain-containing protein</fullName>
    </submittedName>
</protein>
<feature type="transmembrane region" description="Helical" evidence="1">
    <location>
        <begin position="6"/>
        <end position="25"/>
    </location>
</feature>
<dbReference type="Proteomes" id="UP001499863">
    <property type="component" value="Unassembled WGS sequence"/>
</dbReference>
<keyword evidence="1" id="KW-1133">Transmembrane helix</keyword>
<dbReference type="Pfam" id="PF10066">
    <property type="entry name" value="DUF2304"/>
    <property type="match status" value="1"/>
</dbReference>
<dbReference type="RefSeq" id="WP_344338040.1">
    <property type="nucleotide sequence ID" value="NZ_BAAAKJ010000225.1"/>
</dbReference>
<proteinExistence type="predicted"/>